<sequence length="310" mass="34368">MSKLVAIVGATGLQGGSVLKTLYAADGYKIRALSRNPESDSAKKLAAKYPDVEWVQADLNDVSSLRKALISVDVVFAVTDFYQKDTLAKVAAGDKDAEFTQGKNIVDAAIDAGVNSIIYSSLDSMKQLSGGKYPDILHLEGKHKVEEYISSKADKIKGYFIYLGVYMESYVRFSRISPEDSQTVEFTVPLNPTTKIPLVDTANDTGHVVKYILEHPDECLGKVVEVSGGYYEAQEMANAFTEATGKPARYTQIPYEAAGMYELSQMFKAFDEFGSFGGRSDFLEYNKEMDYTFVTPVEFWKNRNWNGPSK</sequence>
<dbReference type="STRING" id="763665.A0A2G5BI02"/>
<dbReference type="AlphaFoldDB" id="A0A2G5BI02"/>
<evidence type="ECO:0000256" key="1">
    <source>
        <dbReference type="ARBA" id="ARBA00006328"/>
    </source>
</evidence>
<dbReference type="GO" id="GO:0005634">
    <property type="term" value="C:nucleus"/>
    <property type="evidence" value="ECO:0007669"/>
    <property type="project" value="TreeGrafter"/>
</dbReference>
<dbReference type="PANTHER" id="PTHR42748:SF30">
    <property type="entry name" value="NMRA-LIKE DOMAIN-CONTAINING PROTEIN"/>
    <property type="match status" value="1"/>
</dbReference>
<gene>
    <name evidence="5" type="ORF">COEREDRAFT_69974</name>
</gene>
<dbReference type="EMBL" id="KZ303489">
    <property type="protein sequence ID" value="PIA18639.1"/>
    <property type="molecule type" value="Genomic_DNA"/>
</dbReference>
<evidence type="ECO:0000313" key="5">
    <source>
        <dbReference type="EMBL" id="PIA18639.1"/>
    </source>
</evidence>
<organism evidence="5 6">
    <name type="scientific">Coemansia reversa (strain ATCC 12441 / NRRL 1564)</name>
    <dbReference type="NCBI Taxonomy" id="763665"/>
    <lineage>
        <taxon>Eukaryota</taxon>
        <taxon>Fungi</taxon>
        <taxon>Fungi incertae sedis</taxon>
        <taxon>Zoopagomycota</taxon>
        <taxon>Kickxellomycotina</taxon>
        <taxon>Kickxellomycetes</taxon>
        <taxon>Kickxellales</taxon>
        <taxon>Kickxellaceae</taxon>
        <taxon>Coemansia</taxon>
    </lineage>
</organism>
<dbReference type="GO" id="GO:0016491">
    <property type="term" value="F:oxidoreductase activity"/>
    <property type="evidence" value="ECO:0007669"/>
    <property type="project" value="UniProtKB-KW"/>
</dbReference>
<evidence type="ECO:0000259" key="4">
    <source>
        <dbReference type="Pfam" id="PF05368"/>
    </source>
</evidence>
<name>A0A2G5BI02_COERN</name>
<accession>A0A2G5BI02</accession>
<evidence type="ECO:0000256" key="2">
    <source>
        <dbReference type="ARBA" id="ARBA00022857"/>
    </source>
</evidence>
<proteinExistence type="inferred from homology"/>
<reference evidence="5 6" key="1">
    <citation type="journal article" date="2015" name="Genome Biol. Evol.">
        <title>Phylogenomic analyses indicate that early fungi evolved digesting cell walls of algal ancestors of land plants.</title>
        <authorList>
            <person name="Chang Y."/>
            <person name="Wang S."/>
            <person name="Sekimoto S."/>
            <person name="Aerts A.L."/>
            <person name="Choi C."/>
            <person name="Clum A."/>
            <person name="LaButti K.M."/>
            <person name="Lindquist E.A."/>
            <person name="Yee Ngan C."/>
            <person name="Ohm R.A."/>
            <person name="Salamov A.A."/>
            <person name="Grigoriev I.V."/>
            <person name="Spatafora J.W."/>
            <person name="Berbee M.L."/>
        </authorList>
    </citation>
    <scope>NUCLEOTIDE SEQUENCE [LARGE SCALE GENOMIC DNA]</scope>
    <source>
        <strain evidence="5 6">NRRL 1564</strain>
    </source>
</reference>
<dbReference type="PANTHER" id="PTHR42748">
    <property type="entry name" value="NITROGEN METABOLITE REPRESSION PROTEIN NMRA FAMILY MEMBER"/>
    <property type="match status" value="1"/>
</dbReference>
<evidence type="ECO:0000256" key="3">
    <source>
        <dbReference type="ARBA" id="ARBA00023002"/>
    </source>
</evidence>
<feature type="domain" description="NmrA-like" evidence="4">
    <location>
        <begin position="1"/>
        <end position="283"/>
    </location>
</feature>
<keyword evidence="3" id="KW-0560">Oxidoreductase</keyword>
<comment type="similarity">
    <text evidence="1">Belongs to the NmrA-type oxidoreductase family.</text>
</comment>
<keyword evidence="2" id="KW-0521">NADP</keyword>
<protein>
    <submittedName>
        <fullName evidence="5">NAD(P)-binding protein</fullName>
    </submittedName>
</protein>
<dbReference type="InterPro" id="IPR036291">
    <property type="entry name" value="NAD(P)-bd_dom_sf"/>
</dbReference>
<dbReference type="Gene3D" id="3.40.50.720">
    <property type="entry name" value="NAD(P)-binding Rossmann-like Domain"/>
    <property type="match status" value="1"/>
</dbReference>
<dbReference type="Proteomes" id="UP000242474">
    <property type="component" value="Unassembled WGS sequence"/>
</dbReference>
<dbReference type="Pfam" id="PF05368">
    <property type="entry name" value="NmrA"/>
    <property type="match status" value="1"/>
</dbReference>
<dbReference type="CDD" id="cd05251">
    <property type="entry name" value="NmrA_like_SDR_a"/>
    <property type="match status" value="1"/>
</dbReference>
<dbReference type="Gene3D" id="3.90.25.10">
    <property type="entry name" value="UDP-galactose 4-epimerase, domain 1"/>
    <property type="match status" value="1"/>
</dbReference>
<dbReference type="InterPro" id="IPR008030">
    <property type="entry name" value="NmrA-like"/>
</dbReference>
<dbReference type="InterPro" id="IPR051164">
    <property type="entry name" value="NmrA-like_oxidored"/>
</dbReference>
<dbReference type="SUPFAM" id="SSF51735">
    <property type="entry name" value="NAD(P)-binding Rossmann-fold domains"/>
    <property type="match status" value="1"/>
</dbReference>
<evidence type="ECO:0000313" key="6">
    <source>
        <dbReference type="Proteomes" id="UP000242474"/>
    </source>
</evidence>
<keyword evidence="6" id="KW-1185">Reference proteome</keyword>
<dbReference type="OrthoDB" id="3358371at2759"/>